<proteinExistence type="inferred from homology"/>
<evidence type="ECO:0000256" key="6">
    <source>
        <dbReference type="ARBA" id="ARBA00023077"/>
    </source>
</evidence>
<keyword evidence="9 10" id="KW-0998">Cell outer membrane</keyword>
<evidence type="ECO:0000313" key="14">
    <source>
        <dbReference type="EMBL" id="AXY23731.1"/>
    </source>
</evidence>
<dbReference type="PANTHER" id="PTHR30069">
    <property type="entry name" value="TONB-DEPENDENT OUTER MEMBRANE RECEPTOR"/>
    <property type="match status" value="1"/>
</dbReference>
<organism evidence="14 15">
    <name type="scientific">Komagataeibacter saccharivorans</name>
    <dbReference type="NCBI Taxonomy" id="265959"/>
    <lineage>
        <taxon>Bacteria</taxon>
        <taxon>Pseudomonadati</taxon>
        <taxon>Pseudomonadota</taxon>
        <taxon>Alphaproteobacteria</taxon>
        <taxon>Acetobacterales</taxon>
        <taxon>Acetobacteraceae</taxon>
        <taxon>Komagataeibacter</taxon>
    </lineage>
</organism>
<keyword evidence="7 10" id="KW-0472">Membrane</keyword>
<keyword evidence="4 10" id="KW-0812">Transmembrane</keyword>
<evidence type="ECO:0000259" key="13">
    <source>
        <dbReference type="Pfam" id="PF07715"/>
    </source>
</evidence>
<evidence type="ECO:0000256" key="3">
    <source>
        <dbReference type="ARBA" id="ARBA00022452"/>
    </source>
</evidence>
<evidence type="ECO:0000256" key="8">
    <source>
        <dbReference type="ARBA" id="ARBA00023170"/>
    </source>
</evidence>
<dbReference type="InterPro" id="IPR037066">
    <property type="entry name" value="Plug_dom_sf"/>
</dbReference>
<dbReference type="Gene3D" id="2.40.170.20">
    <property type="entry name" value="TonB-dependent receptor, beta-barrel domain"/>
    <property type="match status" value="1"/>
</dbReference>
<keyword evidence="8 14" id="KW-0675">Receptor</keyword>
<dbReference type="AlphaFoldDB" id="A0A347WFT8"/>
<dbReference type="KEGG" id="ksc:CD178_02987"/>
<accession>A0A347WFT8</accession>
<evidence type="ECO:0000256" key="2">
    <source>
        <dbReference type="ARBA" id="ARBA00022448"/>
    </source>
</evidence>
<evidence type="ECO:0000313" key="15">
    <source>
        <dbReference type="Proteomes" id="UP000264120"/>
    </source>
</evidence>
<dbReference type="Pfam" id="PF07715">
    <property type="entry name" value="Plug"/>
    <property type="match status" value="1"/>
</dbReference>
<evidence type="ECO:0000256" key="10">
    <source>
        <dbReference type="PROSITE-ProRule" id="PRU01360"/>
    </source>
</evidence>
<dbReference type="Gene3D" id="2.170.130.10">
    <property type="entry name" value="TonB-dependent receptor, plug domain"/>
    <property type="match status" value="1"/>
</dbReference>
<keyword evidence="15" id="KW-1185">Reference proteome</keyword>
<dbReference type="GO" id="GO:0044718">
    <property type="term" value="P:siderophore transmembrane transport"/>
    <property type="evidence" value="ECO:0007669"/>
    <property type="project" value="TreeGrafter"/>
</dbReference>
<dbReference type="InterPro" id="IPR039426">
    <property type="entry name" value="TonB-dep_rcpt-like"/>
</dbReference>
<evidence type="ECO:0000256" key="4">
    <source>
        <dbReference type="ARBA" id="ARBA00022692"/>
    </source>
</evidence>
<dbReference type="Pfam" id="PF00593">
    <property type="entry name" value="TonB_dep_Rec_b-barrel"/>
    <property type="match status" value="1"/>
</dbReference>
<protein>
    <submittedName>
        <fullName evidence="14">TonB-dependent Receptor Plug Domain protein</fullName>
    </submittedName>
</protein>
<keyword evidence="6 11" id="KW-0798">TonB box</keyword>
<comment type="similarity">
    <text evidence="10 11">Belongs to the TonB-dependent receptor family.</text>
</comment>
<name>A0A347WFT8_9PROT</name>
<keyword evidence="5" id="KW-0732">Signal</keyword>
<dbReference type="InterPro" id="IPR000531">
    <property type="entry name" value="Beta-barrel_TonB"/>
</dbReference>
<evidence type="ECO:0000256" key="1">
    <source>
        <dbReference type="ARBA" id="ARBA00004571"/>
    </source>
</evidence>
<gene>
    <name evidence="14" type="ORF">CD178_02987</name>
</gene>
<dbReference type="PROSITE" id="PS52016">
    <property type="entry name" value="TONB_DEPENDENT_REC_3"/>
    <property type="match status" value="1"/>
</dbReference>
<dbReference type="InterPro" id="IPR012910">
    <property type="entry name" value="Plug_dom"/>
</dbReference>
<evidence type="ECO:0000256" key="5">
    <source>
        <dbReference type="ARBA" id="ARBA00022729"/>
    </source>
</evidence>
<dbReference type="PANTHER" id="PTHR30069:SF29">
    <property type="entry name" value="HEMOGLOBIN AND HEMOGLOBIN-HAPTOGLOBIN-BINDING PROTEIN 1-RELATED"/>
    <property type="match status" value="1"/>
</dbReference>
<evidence type="ECO:0000256" key="7">
    <source>
        <dbReference type="ARBA" id="ARBA00023136"/>
    </source>
</evidence>
<reference evidence="14 15" key="1">
    <citation type="submission" date="2017-08" db="EMBL/GenBank/DDBJ databases">
        <title>Complete genome sequence of Gluconacetobacter saccharivorans CV1 isolated from Fermented Vinegar.</title>
        <authorList>
            <person name="Kim S.-Y."/>
        </authorList>
    </citation>
    <scope>NUCLEOTIDE SEQUENCE [LARGE SCALE GENOMIC DNA]</scope>
    <source>
        <strain evidence="14 15">CV1</strain>
    </source>
</reference>
<keyword evidence="3 10" id="KW-1134">Transmembrane beta strand</keyword>
<dbReference type="GO" id="GO:0009279">
    <property type="term" value="C:cell outer membrane"/>
    <property type="evidence" value="ECO:0007669"/>
    <property type="project" value="UniProtKB-SubCell"/>
</dbReference>
<evidence type="ECO:0000256" key="9">
    <source>
        <dbReference type="ARBA" id="ARBA00023237"/>
    </source>
</evidence>
<comment type="subcellular location">
    <subcellularLocation>
        <location evidence="1 10">Cell outer membrane</location>
        <topology evidence="1 10">Multi-pass membrane protein</topology>
    </subcellularLocation>
</comment>
<evidence type="ECO:0000259" key="12">
    <source>
        <dbReference type="Pfam" id="PF00593"/>
    </source>
</evidence>
<keyword evidence="2 10" id="KW-0813">Transport</keyword>
<feature type="domain" description="TonB-dependent receptor-like beta-barrel" evidence="12">
    <location>
        <begin position="275"/>
        <end position="733"/>
    </location>
</feature>
<dbReference type="Proteomes" id="UP000264120">
    <property type="component" value="Chromosome"/>
</dbReference>
<sequence>MNQVYLHSFVSAVVLTAVFSGHNARTQTVQQAAVHRPPNRSPTHGVSHHTAPAHQMASSQPETLAVHVSRHARDGGGGMMRIETEPHAVQSVGKQYIDMRSPTSTGLDLIQNLPSVSIAMPDTSGIKGGSIFIRGFTDADMGLMLDGAPASLAAYLQQNVDSENIESVNVTPGSSQVDMPTANASAGALDERTITPSAKRGGAMDFSYGTNNMSREFIRLQSGYIGHSGVRTYASFSNTHSRQWMGGGINQREHVDFGLQKDFNNGSYIKLFTSWNNSMFTIDNYATAAQFYNYKHTGEGFNRTASWNPTAANAGDYWKSNLDSWNQFFVSAPVHVVINRRLDLDVTSYLSTGFGWDGSSAGTVGTTGACANGCKYGNGTPAASGQQLSTYYAQGWSPDVGVVAKLSYKLDRHNRLTFGYWYENNAVSEFSPTMATMASGRNPKTDNAEQMLYNMQGQKLVSTDHAGYELNSFFIQDSAKYLHDRLTVNAGFKYVMSNYWDRSSGLLGSGTRLGENTTAPLPHLAVAYRFNQHHQIYMNAEGDFRQPLPSALPAGMATLPKDQYSITEQLGYRFNNKWLIADVSVFNSNITNRLLSVYLPTTQYATVNAGNETVRGIDAMIAGRQFHHFSPYASVEYLYGRMDSNIAYGNSYLPTKGKQAIATPRVMANFGLTYANEGFFGNFSLHYTGPQSVTMVGDERMPGFVTDTLALGYHFHPISFMKTPTFRLNFTNLTGSIVRVGTTGVAYNMHDVTLLNGQTAAGGGGANFYVMPRFSMTGTISTDF</sequence>
<dbReference type="GO" id="GO:0015344">
    <property type="term" value="F:siderophore uptake transmembrane transporter activity"/>
    <property type="evidence" value="ECO:0007669"/>
    <property type="project" value="TreeGrafter"/>
</dbReference>
<dbReference type="InterPro" id="IPR036942">
    <property type="entry name" value="Beta-barrel_TonB_sf"/>
</dbReference>
<dbReference type="SUPFAM" id="SSF56935">
    <property type="entry name" value="Porins"/>
    <property type="match status" value="1"/>
</dbReference>
<evidence type="ECO:0000256" key="11">
    <source>
        <dbReference type="RuleBase" id="RU003357"/>
    </source>
</evidence>
<feature type="domain" description="TonB-dependent receptor plug" evidence="13">
    <location>
        <begin position="83"/>
        <end position="185"/>
    </location>
</feature>
<dbReference type="EMBL" id="CP023036">
    <property type="protein sequence ID" value="AXY23731.1"/>
    <property type="molecule type" value="Genomic_DNA"/>
</dbReference>